<dbReference type="Gene3D" id="3.30.420.40">
    <property type="match status" value="2"/>
</dbReference>
<dbReference type="GO" id="GO:0006040">
    <property type="term" value="P:amino sugar metabolic process"/>
    <property type="evidence" value="ECO:0007669"/>
    <property type="project" value="InterPro"/>
</dbReference>
<keyword evidence="1" id="KW-0808">Transferase</keyword>
<dbReference type="Pfam" id="PF03702">
    <property type="entry name" value="AnmK"/>
    <property type="match status" value="1"/>
</dbReference>
<gene>
    <name evidence="1" type="primary">anmK</name>
    <name evidence="1" type="ORF">KBTEX_01248</name>
</gene>
<dbReference type="PANTHER" id="PTHR30605">
    <property type="entry name" value="ANHYDRO-N-ACETYLMURAMIC ACID KINASE"/>
    <property type="match status" value="1"/>
</dbReference>
<evidence type="ECO:0000313" key="1">
    <source>
        <dbReference type="EMBL" id="QEA04930.1"/>
    </source>
</evidence>
<keyword evidence="1" id="KW-0418">Kinase</keyword>
<dbReference type="InterPro" id="IPR005338">
    <property type="entry name" value="Anhydro_N_Ac-Mur_kinase"/>
</dbReference>
<dbReference type="EC" id="2.7.1.170" evidence="1"/>
<sequence length="370" mass="38050">MTKRFIGLMAGTSLDGVDAVLVRFGNASPVIEAAVSRPYPDRIRHTLRAIGAGSPLADVVAADQAVADAFGEAVRALLAEARQTAEAVTAIGSHGQTVWHRPGAPKAASVQIGDPSRIAEATGITTVADFRRRDIAAGGEGAPLAPAFHLAILQGQGSGTAVLNLGGIANLTVGDAPGGPIGFDCGPANTLMDRWTERHLGERYDADGAWGAGGAVIPELLERLLADPFFRQPPPKSTGPERFGPDWLDDHLAALPHPPAPVDVQATLADLTARTVADALSASTGGSAAAPGRLLVCGGGVHNTHLMGTLRRHLPGWQVGSTEEIGIDPDFVEAAAFAWLARETLAGRPGNLPGVTGARRPVVLGGIYPA</sequence>
<dbReference type="HAMAP" id="MF_01270">
    <property type="entry name" value="AnhMurNAc_kinase"/>
    <property type="match status" value="1"/>
</dbReference>
<reference evidence="1" key="1">
    <citation type="submission" date="2019-06" db="EMBL/GenBank/DDBJ databases">
        <authorList>
            <person name="Murdoch R.W."/>
            <person name="Fathepure B."/>
        </authorList>
    </citation>
    <scope>NUCLEOTIDE SEQUENCE</scope>
</reference>
<dbReference type="GO" id="GO:0009254">
    <property type="term" value="P:peptidoglycan turnover"/>
    <property type="evidence" value="ECO:0007669"/>
    <property type="project" value="InterPro"/>
</dbReference>
<dbReference type="SUPFAM" id="SSF53067">
    <property type="entry name" value="Actin-like ATPase domain"/>
    <property type="match status" value="1"/>
</dbReference>
<organism evidence="1">
    <name type="scientific">uncultured organism</name>
    <dbReference type="NCBI Taxonomy" id="155900"/>
    <lineage>
        <taxon>unclassified sequences</taxon>
        <taxon>environmental samples</taxon>
    </lineage>
</organism>
<protein>
    <submittedName>
        <fullName evidence="1">Anhydro-N-acetylmuramic acid kinase</fullName>
        <ecNumber evidence="1">2.7.1.170</ecNumber>
    </submittedName>
</protein>
<dbReference type="GO" id="GO:0016301">
    <property type="term" value="F:kinase activity"/>
    <property type="evidence" value="ECO:0007669"/>
    <property type="project" value="UniProtKB-KW"/>
</dbReference>
<accession>A0A5B8R8A4</accession>
<dbReference type="EMBL" id="MN079091">
    <property type="protein sequence ID" value="QEA04930.1"/>
    <property type="molecule type" value="Genomic_DNA"/>
</dbReference>
<dbReference type="InterPro" id="IPR043129">
    <property type="entry name" value="ATPase_NBD"/>
</dbReference>
<dbReference type="AlphaFoldDB" id="A0A5B8R8A4"/>
<dbReference type="NCBIfam" id="NF007139">
    <property type="entry name" value="PRK09585.1-3"/>
    <property type="match status" value="1"/>
</dbReference>
<name>A0A5B8R8A4_9ZZZZ</name>
<dbReference type="CDD" id="cd24050">
    <property type="entry name" value="ASKHA_NBD_ANMK"/>
    <property type="match status" value="1"/>
</dbReference>
<dbReference type="GO" id="GO:0016773">
    <property type="term" value="F:phosphotransferase activity, alcohol group as acceptor"/>
    <property type="evidence" value="ECO:0007669"/>
    <property type="project" value="InterPro"/>
</dbReference>
<dbReference type="PANTHER" id="PTHR30605:SF0">
    <property type="entry name" value="ANHYDRO-N-ACETYLMURAMIC ACID KINASE"/>
    <property type="match status" value="1"/>
</dbReference>
<dbReference type="GO" id="GO:0005524">
    <property type="term" value="F:ATP binding"/>
    <property type="evidence" value="ECO:0007669"/>
    <property type="project" value="InterPro"/>
</dbReference>
<proteinExistence type="inferred from homology"/>